<evidence type="ECO:0000256" key="5">
    <source>
        <dbReference type="ARBA" id="ARBA00022691"/>
    </source>
</evidence>
<reference evidence="8 9" key="1">
    <citation type="submission" date="2019-03" db="EMBL/GenBank/DDBJ databases">
        <title>Complete genome sequence of Ferrigenium kumadai strain An22, a microaerophilic iron-oxidizing bacterium isolated from a paddy field soil.</title>
        <authorList>
            <person name="Watanabe T."/>
            <person name="Asakawa S."/>
        </authorList>
    </citation>
    <scope>NUCLEOTIDE SEQUENCE [LARGE SCALE GENOMIC DNA]</scope>
    <source>
        <strain evidence="8 9">An22</strain>
    </source>
</reference>
<evidence type="ECO:0000256" key="3">
    <source>
        <dbReference type="ARBA" id="ARBA00022603"/>
    </source>
</evidence>
<evidence type="ECO:0000313" key="9">
    <source>
        <dbReference type="Proteomes" id="UP001319121"/>
    </source>
</evidence>
<name>A0AAN1W0S1_9PROT</name>
<keyword evidence="5" id="KW-0949">S-adenosyl-L-methionine</keyword>
<dbReference type="Proteomes" id="UP001319121">
    <property type="component" value="Chromosome"/>
</dbReference>
<feature type="domain" description="Ribosomal RNA adenine methylase transferase N-terminal" evidence="7">
    <location>
        <begin position="66"/>
        <end position="200"/>
    </location>
</feature>
<dbReference type="RefSeq" id="WP_212785894.1">
    <property type="nucleotide sequence ID" value="NZ_AP019536.1"/>
</dbReference>
<dbReference type="PANTHER" id="PTHR11579">
    <property type="entry name" value="PROTEIN-L-ISOASPARTATE O-METHYLTRANSFERASE"/>
    <property type="match status" value="1"/>
</dbReference>
<proteinExistence type="inferred from homology"/>
<evidence type="ECO:0000256" key="2">
    <source>
        <dbReference type="ARBA" id="ARBA00013346"/>
    </source>
</evidence>
<organism evidence="8 9">
    <name type="scientific">Ferrigenium kumadai</name>
    <dbReference type="NCBI Taxonomy" id="1682490"/>
    <lineage>
        <taxon>Bacteria</taxon>
        <taxon>Pseudomonadati</taxon>
        <taxon>Pseudomonadota</taxon>
        <taxon>Betaproteobacteria</taxon>
        <taxon>Nitrosomonadales</taxon>
        <taxon>Gallionellaceae</taxon>
        <taxon>Ferrigenium</taxon>
    </lineage>
</organism>
<keyword evidence="3" id="KW-0489">Methyltransferase</keyword>
<sequence length="217" mass="23836">MQNVEQARFNMIEQQIRPWEVLDGRVLELLKHVRREQFVPAGVKDLAFADMEIPLGHGAAMWQPKLEARAVQELHLTRNDKVLEVGTGSGYLTALLSALAGHVTSVEIVPELSAMAKQNLAAYHRDNVTLEVGDAARGWGEASYDVIVLTGSTPVLPEAFQNSLNIGGRLFVIVGEAPLMEAKLITRVAPDTFETVNVLETCVAPLQNAAQPRRFVF</sequence>
<evidence type="ECO:0000256" key="4">
    <source>
        <dbReference type="ARBA" id="ARBA00022679"/>
    </source>
</evidence>
<dbReference type="InterPro" id="IPR000682">
    <property type="entry name" value="PCMT"/>
</dbReference>
<dbReference type="AlphaFoldDB" id="A0AAN1W0S1"/>
<dbReference type="InterPro" id="IPR020598">
    <property type="entry name" value="rRNA_Ade_methylase_Trfase_N"/>
</dbReference>
<dbReference type="CDD" id="cd02440">
    <property type="entry name" value="AdoMet_MTases"/>
    <property type="match status" value="1"/>
</dbReference>
<dbReference type="SMART" id="SM00650">
    <property type="entry name" value="rADc"/>
    <property type="match status" value="1"/>
</dbReference>
<evidence type="ECO:0000256" key="1">
    <source>
        <dbReference type="ARBA" id="ARBA00005369"/>
    </source>
</evidence>
<keyword evidence="4" id="KW-0808">Transferase</keyword>
<dbReference type="KEGG" id="fku:FGKAn22_23630"/>
<gene>
    <name evidence="8" type="ORF">FGKAn22_23630</name>
</gene>
<keyword evidence="9" id="KW-1185">Reference proteome</keyword>
<evidence type="ECO:0000259" key="7">
    <source>
        <dbReference type="SMART" id="SM00650"/>
    </source>
</evidence>
<accession>A0AAN1W0S1</accession>
<dbReference type="PANTHER" id="PTHR11579:SF18">
    <property type="entry name" value="PROTEIN-L-ISOASPARTATE O-METHYLTRANSFERASE"/>
    <property type="match status" value="1"/>
</dbReference>
<dbReference type="Gene3D" id="3.40.50.150">
    <property type="entry name" value="Vaccinia Virus protein VP39"/>
    <property type="match status" value="1"/>
</dbReference>
<dbReference type="GO" id="GO:0005737">
    <property type="term" value="C:cytoplasm"/>
    <property type="evidence" value="ECO:0007669"/>
    <property type="project" value="TreeGrafter"/>
</dbReference>
<dbReference type="Pfam" id="PF01135">
    <property type="entry name" value="PCMT"/>
    <property type="match status" value="1"/>
</dbReference>
<comment type="similarity">
    <text evidence="1">Belongs to the methyltransferase superfamily. L-isoaspartyl/D-aspartyl protein methyltransferase family.</text>
</comment>
<dbReference type="GO" id="GO:0000179">
    <property type="term" value="F:rRNA (adenine-N6,N6-)-dimethyltransferase activity"/>
    <property type="evidence" value="ECO:0007669"/>
    <property type="project" value="InterPro"/>
</dbReference>
<protein>
    <recommendedName>
        <fullName evidence="2">Protein-L-isoaspartate O-methyltransferase</fullName>
    </recommendedName>
    <alternativeName>
        <fullName evidence="6">Protein L-isoaspartyl methyltransferase</fullName>
    </alternativeName>
</protein>
<dbReference type="InterPro" id="IPR029063">
    <property type="entry name" value="SAM-dependent_MTases_sf"/>
</dbReference>
<dbReference type="EMBL" id="AP019536">
    <property type="protein sequence ID" value="BBJ00671.1"/>
    <property type="molecule type" value="Genomic_DNA"/>
</dbReference>
<evidence type="ECO:0000256" key="6">
    <source>
        <dbReference type="ARBA" id="ARBA00030757"/>
    </source>
</evidence>
<dbReference type="SUPFAM" id="SSF53335">
    <property type="entry name" value="S-adenosyl-L-methionine-dependent methyltransferases"/>
    <property type="match status" value="1"/>
</dbReference>
<evidence type="ECO:0000313" key="8">
    <source>
        <dbReference type="EMBL" id="BBJ00671.1"/>
    </source>
</evidence>
<dbReference type="GO" id="GO:0004719">
    <property type="term" value="F:protein-L-isoaspartate (D-aspartate) O-methyltransferase activity"/>
    <property type="evidence" value="ECO:0007669"/>
    <property type="project" value="InterPro"/>
</dbReference>